<dbReference type="Proteomes" id="UP000532866">
    <property type="component" value="Unassembled WGS sequence"/>
</dbReference>
<dbReference type="InterPro" id="IPR036974">
    <property type="entry name" value="PUA_sf"/>
</dbReference>
<feature type="domain" description="RlmI-like PUA" evidence="5">
    <location>
        <begin position="11"/>
        <end position="72"/>
    </location>
</feature>
<protein>
    <submittedName>
        <fullName evidence="6">Class I SAM-dependent rRNA methyltransferase</fullName>
    </submittedName>
</protein>
<organism evidence="6 7">
    <name type="scientific">Listeria booriae</name>
    <dbReference type="NCBI Taxonomy" id="1552123"/>
    <lineage>
        <taxon>Bacteria</taxon>
        <taxon>Bacillati</taxon>
        <taxon>Bacillota</taxon>
        <taxon>Bacilli</taxon>
        <taxon>Bacillales</taxon>
        <taxon>Listeriaceae</taxon>
        <taxon>Listeria</taxon>
    </lineage>
</organism>
<evidence type="ECO:0000313" key="6">
    <source>
        <dbReference type="EMBL" id="MBC1332272.1"/>
    </source>
</evidence>
<gene>
    <name evidence="6" type="ORF">HB759_10040</name>
</gene>
<dbReference type="InterPro" id="IPR041532">
    <property type="entry name" value="RlmI-like_PUA"/>
</dbReference>
<evidence type="ECO:0000313" key="7">
    <source>
        <dbReference type="Proteomes" id="UP000532866"/>
    </source>
</evidence>
<dbReference type="CDD" id="cd11572">
    <property type="entry name" value="RlmI_M_like"/>
    <property type="match status" value="1"/>
</dbReference>
<dbReference type="InterPro" id="IPR019614">
    <property type="entry name" value="SAM-dep_methyl-trfase"/>
</dbReference>
<dbReference type="Pfam" id="PF17785">
    <property type="entry name" value="PUA_3"/>
    <property type="match status" value="1"/>
</dbReference>
<dbReference type="EMBL" id="JAAROL010000003">
    <property type="protein sequence ID" value="MBC1332272.1"/>
    <property type="molecule type" value="Genomic_DNA"/>
</dbReference>
<dbReference type="GO" id="GO:0008168">
    <property type="term" value="F:methyltransferase activity"/>
    <property type="evidence" value="ECO:0007669"/>
    <property type="project" value="UniProtKB-KW"/>
</dbReference>
<dbReference type="Pfam" id="PF10672">
    <property type="entry name" value="Methyltrans_SAM"/>
    <property type="match status" value="1"/>
</dbReference>
<keyword evidence="2 6" id="KW-0808">Transferase</keyword>
<dbReference type="InterPro" id="IPR015947">
    <property type="entry name" value="PUA-like_sf"/>
</dbReference>
<reference evidence="6 7" key="1">
    <citation type="submission" date="2020-03" db="EMBL/GenBank/DDBJ databases">
        <title>Soil Listeria distribution.</title>
        <authorList>
            <person name="Liao J."/>
            <person name="Wiedmann M."/>
        </authorList>
    </citation>
    <scope>NUCLEOTIDE SEQUENCE [LARGE SCALE GENOMIC DNA]</scope>
    <source>
        <strain evidence="6 7">FSL L7-1833</strain>
    </source>
</reference>
<dbReference type="Gene3D" id="3.30.750.80">
    <property type="entry name" value="RNA methyltransferase domain (HRMD) like"/>
    <property type="match status" value="1"/>
</dbReference>
<evidence type="ECO:0000256" key="1">
    <source>
        <dbReference type="ARBA" id="ARBA00022603"/>
    </source>
</evidence>
<keyword evidence="3" id="KW-0949">S-adenosyl-L-methionine</keyword>
<feature type="domain" description="S-adenosylmethionine-dependent methyltransferase" evidence="4">
    <location>
        <begin position="175"/>
        <end position="353"/>
    </location>
</feature>
<dbReference type="Gene3D" id="3.40.50.150">
    <property type="entry name" value="Vaccinia Virus protein VP39"/>
    <property type="match status" value="1"/>
</dbReference>
<dbReference type="SUPFAM" id="SSF88697">
    <property type="entry name" value="PUA domain-like"/>
    <property type="match status" value="1"/>
</dbReference>
<dbReference type="GO" id="GO:0032259">
    <property type="term" value="P:methylation"/>
    <property type="evidence" value="ECO:0007669"/>
    <property type="project" value="UniProtKB-KW"/>
</dbReference>
<evidence type="ECO:0000259" key="5">
    <source>
        <dbReference type="Pfam" id="PF17785"/>
    </source>
</evidence>
<dbReference type="PANTHER" id="PTHR43042">
    <property type="entry name" value="SAM-DEPENDENT METHYLTRANSFERASE"/>
    <property type="match status" value="1"/>
</dbReference>
<keyword evidence="1 6" id="KW-0489">Methyltransferase</keyword>
<dbReference type="SUPFAM" id="SSF53335">
    <property type="entry name" value="S-adenosyl-L-methionine-dependent methyltransferases"/>
    <property type="match status" value="1"/>
</dbReference>
<evidence type="ECO:0000256" key="2">
    <source>
        <dbReference type="ARBA" id="ARBA00022679"/>
    </source>
</evidence>
<dbReference type="GO" id="GO:0003723">
    <property type="term" value="F:RNA binding"/>
    <property type="evidence" value="ECO:0007669"/>
    <property type="project" value="InterPro"/>
</dbReference>
<comment type="caution">
    <text evidence="6">The sequence shown here is derived from an EMBL/GenBank/DDBJ whole genome shotgun (WGS) entry which is preliminary data.</text>
</comment>
<dbReference type="PANTHER" id="PTHR43042:SF3">
    <property type="entry name" value="RIBOSOMAL RNA LARGE SUBUNIT METHYLTRANSFERASE YWBD-RELATED"/>
    <property type="match status" value="1"/>
</dbReference>
<sequence>MRMKRMNEITLKIKKKYANQYIQGYPLLTKDVLQSLPELKEGTILRLTDENNRFIAKGYHGNQNKGIGWILTHDESQPLNQAFFTTLFKEAFAKRQSFFHDEATTAFRIFNGEGDGLGGLTIDFYDGFLVLQWYSHGIYEWKKTLIAALHDVLEPRGIYEKRRFDDKGQYVESDDFLTGEVAPEPLIVKENGINYAVYLNDGAMTGIFLDQRDVRKTICDTYAVGRTVLNTFSYTGAFSVAAAFGGATHTTNVDVANRSIPKTREQFSVNGMDPAAHTIMAEDVFQYFKYAGRKELSFDLVILDPPSFARTKKTTFSVAKDYGKLLEQSIQITNKNGIIVASTNYAGYGMDKFKKVVQEAFTNQKRRYKIVEEFTLPADFTTRKTFKEGNYLKVLFLEVA</sequence>
<dbReference type="Gene3D" id="2.30.130.10">
    <property type="entry name" value="PUA domain"/>
    <property type="match status" value="1"/>
</dbReference>
<name>A0A7X0TNV3_9LIST</name>
<proteinExistence type="predicted"/>
<evidence type="ECO:0000259" key="4">
    <source>
        <dbReference type="Pfam" id="PF10672"/>
    </source>
</evidence>
<evidence type="ECO:0000256" key="3">
    <source>
        <dbReference type="ARBA" id="ARBA00022691"/>
    </source>
</evidence>
<accession>A0A7X0TNV3</accession>
<dbReference type="AlphaFoldDB" id="A0A7X0TNV3"/>
<dbReference type="InterPro" id="IPR029063">
    <property type="entry name" value="SAM-dependent_MTases_sf"/>
</dbReference>